<dbReference type="Proteomes" id="UP001479290">
    <property type="component" value="Unassembled WGS sequence"/>
</dbReference>
<comment type="caution">
    <text evidence="2">The sequence shown here is derived from an EMBL/GenBank/DDBJ whole genome shotgun (WGS) entry which is preliminary data.</text>
</comment>
<name>A0AAW2A9S0_CULAL</name>
<gene>
    <name evidence="2" type="ORF">ABG768_027471</name>
</gene>
<feature type="region of interest" description="Disordered" evidence="1">
    <location>
        <begin position="41"/>
        <end position="60"/>
    </location>
</feature>
<evidence type="ECO:0000313" key="3">
    <source>
        <dbReference type="Proteomes" id="UP001479290"/>
    </source>
</evidence>
<sequence>MHEAIGGRPSIESPILIDSCDAEATSCNVGGEGHDILYTQEEKPCTSSGPPPPKKRRSNRVLDFLEKETEKEEERFHATHELMKSTTNRFLDLFEQLIKKS</sequence>
<dbReference type="AlphaFoldDB" id="A0AAW2A9S0"/>
<protein>
    <submittedName>
        <fullName evidence="2">Uncharacterized protein</fullName>
    </submittedName>
</protein>
<reference evidence="2 3" key="1">
    <citation type="submission" date="2024-05" db="EMBL/GenBank/DDBJ databases">
        <title>A high-quality chromosomal-level genome assembly of Topmouth culter (Culter alburnus).</title>
        <authorList>
            <person name="Zhao H."/>
        </authorList>
    </citation>
    <scope>NUCLEOTIDE SEQUENCE [LARGE SCALE GENOMIC DNA]</scope>
    <source>
        <strain evidence="2">CATC2023</strain>
        <tissue evidence="2">Muscle</tissue>
    </source>
</reference>
<evidence type="ECO:0000313" key="2">
    <source>
        <dbReference type="EMBL" id="KAK9969280.1"/>
    </source>
</evidence>
<accession>A0AAW2A9S0</accession>
<organism evidence="2 3">
    <name type="scientific">Culter alburnus</name>
    <name type="common">Topmouth culter</name>
    <dbReference type="NCBI Taxonomy" id="194366"/>
    <lineage>
        <taxon>Eukaryota</taxon>
        <taxon>Metazoa</taxon>
        <taxon>Chordata</taxon>
        <taxon>Craniata</taxon>
        <taxon>Vertebrata</taxon>
        <taxon>Euteleostomi</taxon>
        <taxon>Actinopterygii</taxon>
        <taxon>Neopterygii</taxon>
        <taxon>Teleostei</taxon>
        <taxon>Ostariophysi</taxon>
        <taxon>Cypriniformes</taxon>
        <taxon>Xenocyprididae</taxon>
        <taxon>Xenocypridinae</taxon>
        <taxon>Culter</taxon>
    </lineage>
</organism>
<proteinExistence type="predicted"/>
<evidence type="ECO:0000256" key="1">
    <source>
        <dbReference type="SAM" id="MobiDB-lite"/>
    </source>
</evidence>
<keyword evidence="3" id="KW-1185">Reference proteome</keyword>
<dbReference type="EMBL" id="JAWDJR010000009">
    <property type="protein sequence ID" value="KAK9969280.1"/>
    <property type="molecule type" value="Genomic_DNA"/>
</dbReference>